<dbReference type="EMBL" id="JASBNA010000025">
    <property type="protein sequence ID" value="KAK7684399.1"/>
    <property type="molecule type" value="Genomic_DNA"/>
</dbReference>
<dbReference type="Proteomes" id="UP001385951">
    <property type="component" value="Unassembled WGS sequence"/>
</dbReference>
<keyword evidence="2" id="KW-0812">Transmembrane</keyword>
<comment type="caution">
    <text evidence="3">The sequence shown here is derived from an EMBL/GenBank/DDBJ whole genome shotgun (WGS) entry which is preliminary data.</text>
</comment>
<gene>
    <name evidence="3" type="ORF">QCA50_012346</name>
</gene>
<name>A0AAW0G1Z2_9APHY</name>
<evidence type="ECO:0000313" key="3">
    <source>
        <dbReference type="EMBL" id="KAK7684399.1"/>
    </source>
</evidence>
<keyword evidence="4" id="KW-1185">Reference proteome</keyword>
<evidence type="ECO:0000256" key="2">
    <source>
        <dbReference type="SAM" id="Phobius"/>
    </source>
</evidence>
<feature type="compositionally biased region" description="Acidic residues" evidence="1">
    <location>
        <begin position="200"/>
        <end position="214"/>
    </location>
</feature>
<accession>A0AAW0G1Z2</accession>
<feature type="transmembrane region" description="Helical" evidence="2">
    <location>
        <begin position="41"/>
        <end position="62"/>
    </location>
</feature>
<keyword evidence="2" id="KW-1133">Transmembrane helix</keyword>
<keyword evidence="2" id="KW-0472">Membrane</keyword>
<reference evidence="3 4" key="1">
    <citation type="submission" date="2022-09" db="EMBL/GenBank/DDBJ databases">
        <authorList>
            <person name="Palmer J.M."/>
        </authorList>
    </citation>
    <scope>NUCLEOTIDE SEQUENCE [LARGE SCALE GENOMIC DNA]</scope>
    <source>
        <strain evidence="3 4">DSM 7382</strain>
    </source>
</reference>
<evidence type="ECO:0000313" key="4">
    <source>
        <dbReference type="Proteomes" id="UP001385951"/>
    </source>
</evidence>
<feature type="region of interest" description="Disordered" evidence="1">
    <location>
        <begin position="196"/>
        <end position="247"/>
    </location>
</feature>
<organism evidence="3 4">
    <name type="scientific">Cerrena zonata</name>
    <dbReference type="NCBI Taxonomy" id="2478898"/>
    <lineage>
        <taxon>Eukaryota</taxon>
        <taxon>Fungi</taxon>
        <taxon>Dikarya</taxon>
        <taxon>Basidiomycota</taxon>
        <taxon>Agaricomycotina</taxon>
        <taxon>Agaricomycetes</taxon>
        <taxon>Polyporales</taxon>
        <taxon>Cerrenaceae</taxon>
        <taxon>Cerrena</taxon>
    </lineage>
</organism>
<evidence type="ECO:0000256" key="1">
    <source>
        <dbReference type="SAM" id="MobiDB-lite"/>
    </source>
</evidence>
<protein>
    <submittedName>
        <fullName evidence="3">Uncharacterized protein</fullName>
    </submittedName>
</protein>
<proteinExistence type="predicted"/>
<sequence>MLMILNKRIAAVPSFPGLRRFPQGRGFKQWTGDDSKALMKVYLPAIVGIVPTSMIHAIAAFMEFCYIMRRSVIDEQDLQEAETALARFEQYRSVFQLSGVRPNGFSLPRMHALQHYLHHVREFGAPNGLCSSITEAKHIKAIKEPWRRSSRFEALKQMLLTNQRLDKLAASHVDFEARGMLEGTCLSAALANLLSRNDDNDNDDDSDDDDDDDSSSGLVPPSVNDEQGPTARRPNDTFAAMKDQGPTPGPLSLSSVLLASCPVRGVPKDFQHLAEHYALGALPILASRFLYEQLHPEIEDVLAIPAYDLPILTTCRIQVFNSAIATFHAPSDPSGIGGMHHERVRATPSWRRSYPRHDCVFVSTGPERGMRGMHAARICLFFSFRYQERTYPCALVEWFVRIDDLPDADTGMWIVEPEFNNAEERVTSVIHIDTIVRSAHLIPVYGDTMISSTFHFSDSLDAFSTYYVNKYADHHAFEIAF</sequence>
<dbReference type="AlphaFoldDB" id="A0AAW0G1Z2"/>